<dbReference type="SMART" id="SM00079">
    <property type="entry name" value="PBPe"/>
    <property type="match status" value="1"/>
</dbReference>
<dbReference type="GO" id="GO:0016020">
    <property type="term" value="C:membrane"/>
    <property type="evidence" value="ECO:0007669"/>
    <property type="project" value="InterPro"/>
</dbReference>
<evidence type="ECO:0000256" key="4">
    <source>
        <dbReference type="SAM" id="SignalP"/>
    </source>
</evidence>
<dbReference type="PATRIC" id="fig|759620.7.peg.74"/>
<reference evidence="8" key="2">
    <citation type="submission" date="2014-08" db="EMBL/GenBank/DDBJ databases">
        <title>Complete genome of Weissella ceti strain WS74 isolated from diseased rainbow trout in Brazil.</title>
        <authorList>
            <person name="Figueiredo H.C.P."/>
            <person name="Leal C.A.G."/>
            <person name="Pereira F.L."/>
            <person name="Soares S.C."/>
            <person name="Dorella F.A."/>
            <person name="Carvalho A.F."/>
            <person name="Azevedo V.A.C."/>
        </authorList>
    </citation>
    <scope>NUCLEOTIDE SEQUENCE [LARGE SCALE GENOMIC DNA]</scope>
    <source>
        <strain evidence="8">WS74</strain>
    </source>
</reference>
<dbReference type="PANTHER" id="PTHR30085">
    <property type="entry name" value="AMINO ACID ABC TRANSPORTER PERMEASE"/>
    <property type="match status" value="1"/>
</dbReference>
<evidence type="ECO:0000313" key="7">
    <source>
        <dbReference type="EMBL" id="AIM62329.1"/>
    </source>
</evidence>
<evidence type="ECO:0000256" key="1">
    <source>
        <dbReference type="ARBA" id="ARBA00010333"/>
    </source>
</evidence>
<dbReference type="InterPro" id="IPR051455">
    <property type="entry name" value="Bact_solute-bind_prot3"/>
</dbReference>
<dbReference type="RefSeq" id="WP_009495668.1">
    <property type="nucleotide sequence ID" value="NZ_CP009223.1"/>
</dbReference>
<dbReference type="KEGG" id="wci:WS105_0078"/>
<dbReference type="OrthoDB" id="115856at2"/>
<accession>A0A075U4E2</accession>
<dbReference type="InterPro" id="IPR001320">
    <property type="entry name" value="Iontro_rcpt_C"/>
</dbReference>
<evidence type="ECO:0000259" key="6">
    <source>
        <dbReference type="SMART" id="SM00079"/>
    </source>
</evidence>
<dbReference type="PANTHER" id="PTHR30085:SF6">
    <property type="entry name" value="ABC TRANSPORTER GLUTAMINE-BINDING PROTEIN GLNH"/>
    <property type="match status" value="1"/>
</dbReference>
<feature type="chain" id="PRO_5001709846" evidence="4">
    <location>
        <begin position="24"/>
        <end position="283"/>
    </location>
</feature>
<dbReference type="STRING" id="759620.WS105_0078"/>
<feature type="domain" description="Ionotropic glutamate receptor C-terminal" evidence="6">
    <location>
        <begin position="61"/>
        <end position="272"/>
    </location>
</feature>
<evidence type="ECO:0000256" key="2">
    <source>
        <dbReference type="ARBA" id="ARBA00022448"/>
    </source>
</evidence>
<dbReference type="KEGG" id="wct:WS74_0077"/>
<keyword evidence="2" id="KW-0813">Transport</keyword>
<gene>
    <name evidence="7" type="ORF">WS74_0077</name>
</gene>
<sequence>MKSNTKKLFTWGAVVLVALGAWAAVNQLSANKARASQKNVAYDRVMESDVMTWGIKGDTKLIGVMDIASGEYQGFEVDLAKELTKRINPNAKAELTQVTAGTRVPMLLNGNIDTIIATMTITDERKKVVNFSDHYFKAGQSIMVPDNSKIKSVEDVNYKGAKILAVTGTNSAENIKEFAPKAQVVGLPDYATAMTALESGQGDAITSDNTILFGLGADKPNLKIVGGAFTSEEYAMAFSKNEPKLEAATNKALAEMRADGSYDKLAEKWFGEVRGLDWKEVTK</sequence>
<organism evidence="7 8">
    <name type="scientific">Weissella ceti</name>
    <dbReference type="NCBI Taxonomy" id="759620"/>
    <lineage>
        <taxon>Bacteria</taxon>
        <taxon>Bacillati</taxon>
        <taxon>Bacillota</taxon>
        <taxon>Bacilli</taxon>
        <taxon>Lactobacillales</taxon>
        <taxon>Lactobacillaceae</taxon>
        <taxon>Weissella</taxon>
    </lineage>
</organism>
<proteinExistence type="inferred from homology"/>
<dbReference type="SUPFAM" id="SSF53850">
    <property type="entry name" value="Periplasmic binding protein-like II"/>
    <property type="match status" value="1"/>
</dbReference>
<dbReference type="InterPro" id="IPR001638">
    <property type="entry name" value="Solute-binding_3/MltF_N"/>
</dbReference>
<evidence type="ECO:0000259" key="5">
    <source>
        <dbReference type="SMART" id="SM00062"/>
    </source>
</evidence>
<dbReference type="GO" id="GO:0006865">
    <property type="term" value="P:amino acid transport"/>
    <property type="evidence" value="ECO:0007669"/>
    <property type="project" value="TreeGrafter"/>
</dbReference>
<feature type="domain" description="Solute-binding protein family 3/N-terminal" evidence="5">
    <location>
        <begin position="50"/>
        <end position="273"/>
    </location>
</feature>
<dbReference type="Gene3D" id="3.40.190.10">
    <property type="entry name" value="Periplasmic binding protein-like II"/>
    <property type="match status" value="2"/>
</dbReference>
<dbReference type="Proteomes" id="UP000029079">
    <property type="component" value="Chromosome"/>
</dbReference>
<dbReference type="GO" id="GO:0005576">
    <property type="term" value="C:extracellular region"/>
    <property type="evidence" value="ECO:0007669"/>
    <property type="project" value="TreeGrafter"/>
</dbReference>
<dbReference type="AlphaFoldDB" id="A0A075U4E2"/>
<protein>
    <submittedName>
        <fullName evidence="7">Amino acid ABC superfamily ATP binding cassette transporter, binding protein</fullName>
    </submittedName>
</protein>
<comment type="similarity">
    <text evidence="1">Belongs to the bacterial solute-binding protein 3 family.</text>
</comment>
<evidence type="ECO:0000256" key="3">
    <source>
        <dbReference type="ARBA" id="ARBA00022729"/>
    </source>
</evidence>
<reference evidence="7 8" key="1">
    <citation type="journal article" date="2014" name="Genome Announc.">
        <title>Complete Genome Sequences of Fish Pathogenic Weissella ceti Strains WS74 and WS105.</title>
        <authorList>
            <person name="Figueiredo H.C."/>
            <person name="Leal C.A."/>
            <person name="Dorella F.A."/>
            <person name="Carvalho A.F."/>
            <person name="Soares S.C."/>
            <person name="Pereira F.L."/>
            <person name="Azevedo V.A."/>
        </authorList>
    </citation>
    <scope>NUCLEOTIDE SEQUENCE [LARGE SCALE GENOMIC DNA]</scope>
    <source>
        <strain evidence="7 8">WS74</strain>
    </source>
</reference>
<dbReference type="Pfam" id="PF00497">
    <property type="entry name" value="SBP_bac_3"/>
    <property type="match status" value="1"/>
</dbReference>
<keyword evidence="8" id="KW-1185">Reference proteome</keyword>
<keyword evidence="3 4" id="KW-0732">Signal</keyword>
<dbReference type="GO" id="GO:0030288">
    <property type="term" value="C:outer membrane-bounded periplasmic space"/>
    <property type="evidence" value="ECO:0007669"/>
    <property type="project" value="TreeGrafter"/>
</dbReference>
<dbReference type="GO" id="GO:0015276">
    <property type="term" value="F:ligand-gated monoatomic ion channel activity"/>
    <property type="evidence" value="ECO:0007669"/>
    <property type="project" value="InterPro"/>
</dbReference>
<name>A0A075U4E2_9LACO</name>
<evidence type="ECO:0000313" key="8">
    <source>
        <dbReference type="Proteomes" id="UP000029079"/>
    </source>
</evidence>
<feature type="signal peptide" evidence="4">
    <location>
        <begin position="1"/>
        <end position="23"/>
    </location>
</feature>
<dbReference type="SMART" id="SM00062">
    <property type="entry name" value="PBPb"/>
    <property type="match status" value="1"/>
</dbReference>
<dbReference type="KEGG" id="wce:WS08_0078"/>
<dbReference type="EMBL" id="CP009223">
    <property type="protein sequence ID" value="AIM62329.1"/>
    <property type="molecule type" value="Genomic_DNA"/>
</dbReference>